<feature type="transmembrane region" description="Helical" evidence="1">
    <location>
        <begin position="74"/>
        <end position="91"/>
    </location>
</feature>
<dbReference type="AlphaFoldDB" id="A0A1T4US51"/>
<evidence type="ECO:0000256" key="1">
    <source>
        <dbReference type="SAM" id="Phobius"/>
    </source>
</evidence>
<keyword evidence="1" id="KW-0472">Membrane</keyword>
<dbReference type="EMBL" id="FUWP01000030">
    <property type="protein sequence ID" value="SKA55485.1"/>
    <property type="molecule type" value="Genomic_DNA"/>
</dbReference>
<feature type="transmembrane region" description="Helical" evidence="1">
    <location>
        <begin position="138"/>
        <end position="164"/>
    </location>
</feature>
<evidence type="ECO:0000313" key="3">
    <source>
        <dbReference type="Proteomes" id="UP000191116"/>
    </source>
</evidence>
<keyword evidence="1" id="KW-1133">Transmembrane helix</keyword>
<reference evidence="2 3" key="1">
    <citation type="submission" date="2017-02" db="EMBL/GenBank/DDBJ databases">
        <authorList>
            <person name="Peterson S.W."/>
        </authorList>
    </citation>
    <scope>NUCLEOTIDE SEQUENCE [LARGE SCALE GENOMIC DNA]</scope>
    <source>
        <strain evidence="2 3">CECT 9189</strain>
    </source>
</reference>
<feature type="transmembrane region" description="Helical" evidence="1">
    <location>
        <begin position="48"/>
        <end position="65"/>
    </location>
</feature>
<feature type="transmembrane region" description="Helical" evidence="1">
    <location>
        <begin position="97"/>
        <end position="118"/>
    </location>
</feature>
<keyword evidence="1" id="KW-0812">Transmembrane</keyword>
<protein>
    <submittedName>
        <fullName evidence="2">Uncharacterized protein</fullName>
    </submittedName>
</protein>
<accession>A0A1T4US51</accession>
<evidence type="ECO:0000313" key="2">
    <source>
        <dbReference type="EMBL" id="SKA55485.1"/>
    </source>
</evidence>
<proteinExistence type="predicted"/>
<dbReference type="Proteomes" id="UP000191116">
    <property type="component" value="Unassembled WGS sequence"/>
</dbReference>
<feature type="transmembrane region" description="Helical" evidence="1">
    <location>
        <begin position="12"/>
        <end position="36"/>
    </location>
</feature>
<dbReference type="RefSeq" id="WP_080176307.1">
    <property type="nucleotide sequence ID" value="NZ_AP024855.1"/>
</dbReference>
<gene>
    <name evidence="2" type="ORF">CZ814_03620</name>
</gene>
<name>A0A1T4US51_9GAMM</name>
<organism evidence="2 3">
    <name type="scientific">Photobacterium toruni</name>
    <dbReference type="NCBI Taxonomy" id="1935446"/>
    <lineage>
        <taxon>Bacteria</taxon>
        <taxon>Pseudomonadati</taxon>
        <taxon>Pseudomonadota</taxon>
        <taxon>Gammaproteobacteria</taxon>
        <taxon>Vibrionales</taxon>
        <taxon>Vibrionaceae</taxon>
        <taxon>Photobacterium</taxon>
    </lineage>
</organism>
<sequence>MHSYINTIISKLTNFLFLLIILIIPIAIIYYDVIYLKNNIPEQSLTEYTQEFLLLGTTVVFAYLGQTRKLYKRTAFLIAAFFCCLLIRELDSFFDQLIFHGFWVFPALSVALSTLIYANQQREQTLKALAEVMKNSYFPILCLGLGITLVYSRLFGMGGMWHQILGDNFQRIVKNIAEESSESLGYIIIFYAAVNYFFYYKKQYNNIHRK</sequence>
<dbReference type="OrthoDB" id="1425700at2"/>
<feature type="transmembrane region" description="Helical" evidence="1">
    <location>
        <begin position="184"/>
        <end position="200"/>
    </location>
</feature>